<organism evidence="21 22">
    <name type="scientific">Candidatus Rikenella faecigallinarum</name>
    <dbReference type="NCBI Taxonomy" id="2838745"/>
    <lineage>
        <taxon>Bacteria</taxon>
        <taxon>Pseudomonadati</taxon>
        <taxon>Bacteroidota</taxon>
        <taxon>Bacteroidia</taxon>
        <taxon>Bacteroidales</taxon>
        <taxon>Rikenellaceae</taxon>
        <taxon>Rikenella</taxon>
    </lineage>
</organism>
<keyword evidence="8" id="KW-0328">Glycosyltransferase</keyword>
<dbReference type="Pfam" id="PF00912">
    <property type="entry name" value="Transgly"/>
    <property type="match status" value="1"/>
</dbReference>
<dbReference type="SUPFAM" id="SSF56601">
    <property type="entry name" value="beta-lactamase/transpeptidase-like"/>
    <property type="match status" value="1"/>
</dbReference>
<dbReference type="InterPro" id="IPR001460">
    <property type="entry name" value="PCN-bd_Tpept"/>
</dbReference>
<keyword evidence="9" id="KW-0808">Transferase</keyword>
<dbReference type="EMBL" id="DXHL01000032">
    <property type="protein sequence ID" value="HIW11250.1"/>
    <property type="molecule type" value="Genomic_DNA"/>
</dbReference>
<dbReference type="GO" id="GO:0006508">
    <property type="term" value="P:proteolysis"/>
    <property type="evidence" value="ECO:0007669"/>
    <property type="project" value="UniProtKB-KW"/>
</dbReference>
<gene>
    <name evidence="21" type="ORF">H9888_07125</name>
</gene>
<evidence type="ECO:0000256" key="6">
    <source>
        <dbReference type="ARBA" id="ARBA00022645"/>
    </source>
</evidence>
<feature type="transmembrane region" description="Helical" evidence="18">
    <location>
        <begin position="24"/>
        <end position="49"/>
    </location>
</feature>
<evidence type="ECO:0000256" key="8">
    <source>
        <dbReference type="ARBA" id="ARBA00022676"/>
    </source>
</evidence>
<dbReference type="InterPro" id="IPR001264">
    <property type="entry name" value="Glyco_trans_51"/>
</dbReference>
<evidence type="ECO:0000256" key="5">
    <source>
        <dbReference type="ARBA" id="ARBA00022475"/>
    </source>
</evidence>
<comment type="catalytic activity">
    <reaction evidence="16">
        <text>Preferential cleavage: (Ac)2-L-Lys-D-Ala-|-D-Ala. Also transpeptidation of peptidyl-alanyl moieties that are N-acyl substituents of D-alanine.</text>
        <dbReference type="EC" id="3.4.16.4"/>
    </reaction>
</comment>
<evidence type="ECO:0000256" key="1">
    <source>
        <dbReference type="ARBA" id="ARBA00004236"/>
    </source>
</evidence>
<dbReference type="PANTHER" id="PTHR32282:SF11">
    <property type="entry name" value="PENICILLIN-BINDING PROTEIN 1B"/>
    <property type="match status" value="1"/>
</dbReference>
<evidence type="ECO:0000256" key="12">
    <source>
        <dbReference type="ARBA" id="ARBA00022984"/>
    </source>
</evidence>
<evidence type="ECO:0000256" key="9">
    <source>
        <dbReference type="ARBA" id="ARBA00022679"/>
    </source>
</evidence>
<dbReference type="Proteomes" id="UP000823926">
    <property type="component" value="Unassembled WGS sequence"/>
</dbReference>
<dbReference type="GO" id="GO:0005886">
    <property type="term" value="C:plasma membrane"/>
    <property type="evidence" value="ECO:0007669"/>
    <property type="project" value="UniProtKB-SubCell"/>
</dbReference>
<comment type="similarity">
    <text evidence="4">In the N-terminal section; belongs to the glycosyltransferase 51 family.</text>
</comment>
<keyword evidence="6" id="KW-0121">Carboxypeptidase</keyword>
<evidence type="ECO:0000259" key="19">
    <source>
        <dbReference type="Pfam" id="PF00905"/>
    </source>
</evidence>
<dbReference type="SUPFAM" id="SSF53955">
    <property type="entry name" value="Lysozyme-like"/>
    <property type="match status" value="1"/>
</dbReference>
<feature type="domain" description="Glycosyl transferase family 51" evidence="20">
    <location>
        <begin position="75"/>
        <end position="259"/>
    </location>
</feature>
<dbReference type="GO" id="GO:0008360">
    <property type="term" value="P:regulation of cell shape"/>
    <property type="evidence" value="ECO:0007669"/>
    <property type="project" value="UniProtKB-KW"/>
</dbReference>
<dbReference type="GO" id="GO:0071555">
    <property type="term" value="P:cell wall organization"/>
    <property type="evidence" value="ECO:0007669"/>
    <property type="project" value="UniProtKB-KW"/>
</dbReference>
<reference evidence="21" key="2">
    <citation type="submission" date="2021-04" db="EMBL/GenBank/DDBJ databases">
        <authorList>
            <person name="Gilroy R."/>
        </authorList>
    </citation>
    <scope>NUCLEOTIDE SEQUENCE</scope>
    <source>
        <strain evidence="21">ChiBcec15-1070</strain>
    </source>
</reference>
<dbReference type="InterPro" id="IPR012338">
    <property type="entry name" value="Beta-lactam/transpept-like"/>
</dbReference>
<dbReference type="Pfam" id="PF00905">
    <property type="entry name" value="Transpeptidase"/>
    <property type="match status" value="1"/>
</dbReference>
<evidence type="ECO:0000313" key="21">
    <source>
        <dbReference type="EMBL" id="HIW11250.1"/>
    </source>
</evidence>
<evidence type="ECO:0000256" key="11">
    <source>
        <dbReference type="ARBA" id="ARBA00022960"/>
    </source>
</evidence>
<dbReference type="InterPro" id="IPR036950">
    <property type="entry name" value="PBP_transglycosylase"/>
</dbReference>
<evidence type="ECO:0000256" key="16">
    <source>
        <dbReference type="ARBA" id="ARBA00034000"/>
    </source>
</evidence>
<comment type="caution">
    <text evidence="21">The sequence shown here is derived from an EMBL/GenBank/DDBJ whole genome shotgun (WGS) entry which is preliminary data.</text>
</comment>
<dbReference type="InterPro" id="IPR023346">
    <property type="entry name" value="Lysozyme-like_dom_sf"/>
</dbReference>
<evidence type="ECO:0000256" key="7">
    <source>
        <dbReference type="ARBA" id="ARBA00022670"/>
    </source>
</evidence>
<evidence type="ECO:0000256" key="4">
    <source>
        <dbReference type="ARBA" id="ARBA00007739"/>
    </source>
</evidence>
<evidence type="ECO:0000256" key="13">
    <source>
        <dbReference type="ARBA" id="ARBA00023136"/>
    </source>
</evidence>
<evidence type="ECO:0000256" key="10">
    <source>
        <dbReference type="ARBA" id="ARBA00022801"/>
    </source>
</evidence>
<keyword evidence="10" id="KW-0378">Hydrolase</keyword>
<evidence type="ECO:0000256" key="2">
    <source>
        <dbReference type="ARBA" id="ARBA00004752"/>
    </source>
</evidence>
<keyword evidence="18" id="KW-0812">Transmembrane</keyword>
<evidence type="ECO:0000256" key="15">
    <source>
        <dbReference type="ARBA" id="ARBA00023316"/>
    </source>
</evidence>
<keyword evidence="11" id="KW-0133">Cell shape</keyword>
<sequence length="797" mass="88945">MANKTFTKIRNYIADPAHHRRITVVFWTVLIIPPAILGILLLLIGLGAFGKLPTFEELENPRSNLATEVISADGENIGNFFIENRSYVDYGDLSPNLVAALIATEDARFYTHSGIDFQGLARVGVKTVLLGDRGQGGGSTISQQLAKNLYPRDTTNSSGLAKVGKLVISKLKEWITAVMLEHNYTKEEIVAMYLNTVAYGSNAYGIKSAAATFFNKTPAELTPEEAALLVGVVNAPTRYSPVRNPERALQRRNTVLERMGSAGFLTRSQVAEYTARPIELDYNPVSHNEGTATYFREMLRQYMTAEKPVRKQFLTEWDYEQELERWENDPLYGWCHKNTKADGTPYNLYKDGLKIYTTINSRMQKYAEEAVLEHMSKTIQPLFDRQRKNTKTIFYSIPKSEQEKIMRRAMLQSDRGRALLHMGMNEERVLAEFEKPIPMSVFTYAGERDTVLSPKDSILHMKSFLRAGFMTMDPSTGYVTAYVGGTNFRNFKYDMVRQAKRQVGSTIKPFIYTFAFDILGYNPCTLVPNLPVTIETPQGPWSPKEAGNVEQEGELHPLYWGLANSRNNYSAWIMKQAQPQAVADMIHKMGIDSYIDPVYALCVGTPQVSVFEMAGAFSTFANRGVHTDPIFVTRIEDKQGNVLASFSPQTHDAISEQTAYTMLDMLKRVVTSGTAGRLRYQFNLSGDIGGKTGTTNNNADAWFMGVTPQVVAATWVGGEDPATHLQSAADGSRVALPIFGLFMTKVYADKSLGIRMDDTFMEPIGVVKYDCDPQQVIEVPETSATGSGDGAVDEFFQ</sequence>
<dbReference type="AlphaFoldDB" id="A0A9D1QFI0"/>
<protein>
    <submittedName>
        <fullName evidence="21">Transglycosylase domain-containing protein</fullName>
    </submittedName>
</protein>
<evidence type="ECO:0000313" key="22">
    <source>
        <dbReference type="Proteomes" id="UP000823926"/>
    </source>
</evidence>
<keyword evidence="15" id="KW-0961">Cell wall biogenesis/degradation</keyword>
<dbReference type="GO" id="GO:0009002">
    <property type="term" value="F:serine-type D-Ala-D-Ala carboxypeptidase activity"/>
    <property type="evidence" value="ECO:0007669"/>
    <property type="project" value="UniProtKB-EC"/>
</dbReference>
<feature type="domain" description="Penicillin-binding protein transpeptidase" evidence="19">
    <location>
        <begin position="469"/>
        <end position="717"/>
    </location>
</feature>
<evidence type="ECO:0000256" key="18">
    <source>
        <dbReference type="SAM" id="Phobius"/>
    </source>
</evidence>
<dbReference type="Gene3D" id="1.10.3810.10">
    <property type="entry name" value="Biosynthetic peptidoglycan transglycosylase-like"/>
    <property type="match status" value="1"/>
</dbReference>
<keyword evidence="12" id="KW-0573">Peptidoglycan synthesis</keyword>
<dbReference type="Gene3D" id="3.40.710.10">
    <property type="entry name" value="DD-peptidase/beta-lactamase superfamily"/>
    <property type="match status" value="1"/>
</dbReference>
<accession>A0A9D1QFI0</accession>
<evidence type="ECO:0000259" key="20">
    <source>
        <dbReference type="Pfam" id="PF00912"/>
    </source>
</evidence>
<dbReference type="GO" id="GO:0008658">
    <property type="term" value="F:penicillin binding"/>
    <property type="evidence" value="ECO:0007669"/>
    <property type="project" value="InterPro"/>
</dbReference>
<dbReference type="GO" id="GO:0009252">
    <property type="term" value="P:peptidoglycan biosynthetic process"/>
    <property type="evidence" value="ECO:0007669"/>
    <property type="project" value="UniProtKB-KW"/>
</dbReference>
<dbReference type="InterPro" id="IPR050396">
    <property type="entry name" value="Glycosyltr_51/Transpeptidase"/>
</dbReference>
<keyword evidence="14" id="KW-0511">Multifunctional enzyme</keyword>
<proteinExistence type="inferred from homology"/>
<keyword evidence="7" id="KW-0645">Protease</keyword>
<comment type="similarity">
    <text evidence="3">In the C-terminal section; belongs to the transpeptidase family.</text>
</comment>
<evidence type="ECO:0000256" key="17">
    <source>
        <dbReference type="ARBA" id="ARBA00049902"/>
    </source>
</evidence>
<comment type="catalytic activity">
    <reaction evidence="17">
        <text>[GlcNAc-(1-&gt;4)-Mur2Ac(oyl-L-Ala-gamma-D-Glu-L-Lys-D-Ala-D-Ala)](n)-di-trans,octa-cis-undecaprenyl diphosphate + beta-D-GlcNAc-(1-&gt;4)-Mur2Ac(oyl-L-Ala-gamma-D-Glu-L-Lys-D-Ala-D-Ala)-di-trans,octa-cis-undecaprenyl diphosphate = [GlcNAc-(1-&gt;4)-Mur2Ac(oyl-L-Ala-gamma-D-Glu-L-Lys-D-Ala-D-Ala)](n+1)-di-trans,octa-cis-undecaprenyl diphosphate + di-trans,octa-cis-undecaprenyl diphosphate + H(+)</text>
        <dbReference type="Rhea" id="RHEA:23708"/>
        <dbReference type="Rhea" id="RHEA-COMP:9602"/>
        <dbReference type="Rhea" id="RHEA-COMP:9603"/>
        <dbReference type="ChEBI" id="CHEBI:15378"/>
        <dbReference type="ChEBI" id="CHEBI:58405"/>
        <dbReference type="ChEBI" id="CHEBI:60033"/>
        <dbReference type="ChEBI" id="CHEBI:78435"/>
        <dbReference type="EC" id="2.4.99.28"/>
    </reaction>
</comment>
<name>A0A9D1QFI0_9BACT</name>
<evidence type="ECO:0000256" key="3">
    <source>
        <dbReference type="ARBA" id="ARBA00007090"/>
    </source>
</evidence>
<reference evidence="21" key="1">
    <citation type="journal article" date="2021" name="PeerJ">
        <title>Extensive microbial diversity within the chicken gut microbiome revealed by metagenomics and culture.</title>
        <authorList>
            <person name="Gilroy R."/>
            <person name="Ravi A."/>
            <person name="Getino M."/>
            <person name="Pursley I."/>
            <person name="Horton D.L."/>
            <person name="Alikhan N.F."/>
            <person name="Baker D."/>
            <person name="Gharbi K."/>
            <person name="Hall N."/>
            <person name="Watson M."/>
            <person name="Adriaenssens E.M."/>
            <person name="Foster-Nyarko E."/>
            <person name="Jarju S."/>
            <person name="Secka A."/>
            <person name="Antonio M."/>
            <person name="Oren A."/>
            <person name="Chaudhuri R.R."/>
            <person name="La Ragione R."/>
            <person name="Hildebrand F."/>
            <person name="Pallen M.J."/>
        </authorList>
    </citation>
    <scope>NUCLEOTIDE SEQUENCE</scope>
    <source>
        <strain evidence="21">ChiBcec15-1070</strain>
    </source>
</reference>
<keyword evidence="5" id="KW-1003">Cell membrane</keyword>
<keyword evidence="18" id="KW-1133">Transmembrane helix</keyword>
<dbReference type="GO" id="GO:0030288">
    <property type="term" value="C:outer membrane-bounded periplasmic space"/>
    <property type="evidence" value="ECO:0007669"/>
    <property type="project" value="TreeGrafter"/>
</dbReference>
<comment type="pathway">
    <text evidence="2">Cell wall biogenesis; peptidoglycan biosynthesis.</text>
</comment>
<keyword evidence="13 18" id="KW-0472">Membrane</keyword>
<dbReference type="PANTHER" id="PTHR32282">
    <property type="entry name" value="BINDING PROTEIN TRANSPEPTIDASE, PUTATIVE-RELATED"/>
    <property type="match status" value="1"/>
</dbReference>
<evidence type="ECO:0000256" key="14">
    <source>
        <dbReference type="ARBA" id="ARBA00023268"/>
    </source>
</evidence>
<dbReference type="GO" id="GO:0008955">
    <property type="term" value="F:peptidoglycan glycosyltransferase activity"/>
    <property type="evidence" value="ECO:0007669"/>
    <property type="project" value="UniProtKB-EC"/>
</dbReference>
<comment type="subcellular location">
    <subcellularLocation>
        <location evidence="1">Cell membrane</location>
    </subcellularLocation>
</comment>